<keyword evidence="2" id="KW-0732">Signal</keyword>
<evidence type="ECO:0000256" key="1">
    <source>
        <dbReference type="SAM" id="MobiDB-lite"/>
    </source>
</evidence>
<sequence length="119" mass="12200">MTGILRHRLTTLLVSLVLGLSMTAVAFGHRAPSEQEEALRGYLLSGGDLGDLCGGAGHPGGDSCPLCPLAQGAAPLPRALALAAPVGFRLLGRIIPGKPDSPRPHERDPALGARAPPML</sequence>
<dbReference type="EMBL" id="JACDXX010000001">
    <property type="protein sequence ID" value="MCB5408675.1"/>
    <property type="molecule type" value="Genomic_DNA"/>
</dbReference>
<proteinExistence type="predicted"/>
<organism evidence="3 4">
    <name type="scientific">Pseudogemmobacter faecipullorum</name>
    <dbReference type="NCBI Taxonomy" id="2755041"/>
    <lineage>
        <taxon>Bacteria</taxon>
        <taxon>Pseudomonadati</taxon>
        <taxon>Pseudomonadota</taxon>
        <taxon>Alphaproteobacteria</taxon>
        <taxon>Rhodobacterales</taxon>
        <taxon>Paracoccaceae</taxon>
        <taxon>Pseudogemmobacter</taxon>
    </lineage>
</organism>
<evidence type="ECO:0008006" key="5">
    <source>
        <dbReference type="Google" id="ProtNLM"/>
    </source>
</evidence>
<keyword evidence="4" id="KW-1185">Reference proteome</keyword>
<comment type="caution">
    <text evidence="3">The sequence shown here is derived from an EMBL/GenBank/DDBJ whole genome shotgun (WGS) entry which is preliminary data.</text>
</comment>
<name>A0ABS8CHQ4_9RHOB</name>
<gene>
    <name evidence="3" type="ORF">H0485_01460</name>
</gene>
<accession>A0ABS8CHQ4</accession>
<feature type="compositionally biased region" description="Basic and acidic residues" evidence="1">
    <location>
        <begin position="100"/>
        <end position="109"/>
    </location>
</feature>
<evidence type="ECO:0000313" key="4">
    <source>
        <dbReference type="Proteomes" id="UP001198571"/>
    </source>
</evidence>
<protein>
    <recommendedName>
        <fullName evidence="5">DUF2946 domain-containing protein</fullName>
    </recommendedName>
</protein>
<evidence type="ECO:0000256" key="2">
    <source>
        <dbReference type="SAM" id="SignalP"/>
    </source>
</evidence>
<reference evidence="3 4" key="1">
    <citation type="submission" date="2020-07" db="EMBL/GenBank/DDBJ databases">
        <title>Pseudogemmobacter sp. nov., isolated from poultry manure in Taiwan.</title>
        <authorList>
            <person name="Lin S.-Y."/>
            <person name="Tang Y.-S."/>
            <person name="Young C.-C."/>
        </authorList>
    </citation>
    <scope>NUCLEOTIDE SEQUENCE [LARGE SCALE GENOMIC DNA]</scope>
    <source>
        <strain evidence="3 4">CC-YST710</strain>
    </source>
</reference>
<feature type="region of interest" description="Disordered" evidence="1">
    <location>
        <begin position="95"/>
        <end position="119"/>
    </location>
</feature>
<dbReference type="RefSeq" id="WP_226933546.1">
    <property type="nucleotide sequence ID" value="NZ_JACDXX010000001.1"/>
</dbReference>
<dbReference type="Proteomes" id="UP001198571">
    <property type="component" value="Unassembled WGS sequence"/>
</dbReference>
<evidence type="ECO:0000313" key="3">
    <source>
        <dbReference type="EMBL" id="MCB5408675.1"/>
    </source>
</evidence>
<feature type="chain" id="PRO_5045444878" description="DUF2946 domain-containing protein" evidence="2">
    <location>
        <begin position="27"/>
        <end position="119"/>
    </location>
</feature>
<feature type="signal peptide" evidence="2">
    <location>
        <begin position="1"/>
        <end position="26"/>
    </location>
</feature>